<comment type="caution">
    <text evidence="7">The sequence shown here is derived from an EMBL/GenBank/DDBJ whole genome shotgun (WGS) entry which is preliminary data.</text>
</comment>
<keyword evidence="2" id="KW-0677">Repeat</keyword>
<dbReference type="PROSITE" id="PS51770">
    <property type="entry name" value="HOTDOG_ACOT"/>
    <property type="match status" value="2"/>
</dbReference>
<dbReference type="CDD" id="cd03442">
    <property type="entry name" value="BFIT_BACH"/>
    <property type="match status" value="2"/>
</dbReference>
<accession>A0A2V0NPA4</accession>
<evidence type="ECO:0000313" key="8">
    <source>
        <dbReference type="Proteomes" id="UP000247498"/>
    </source>
</evidence>
<dbReference type="Proteomes" id="UP000247498">
    <property type="component" value="Unassembled WGS sequence"/>
</dbReference>
<evidence type="ECO:0000256" key="4">
    <source>
        <dbReference type="ARBA" id="ARBA00022946"/>
    </source>
</evidence>
<dbReference type="Gene3D" id="3.10.129.10">
    <property type="entry name" value="Hotdog Thioesterase"/>
    <property type="match status" value="2"/>
</dbReference>
<keyword evidence="3" id="KW-0378">Hydrolase</keyword>
<feature type="compositionally biased region" description="Gly residues" evidence="5">
    <location>
        <begin position="84"/>
        <end position="101"/>
    </location>
</feature>
<dbReference type="GO" id="GO:0006637">
    <property type="term" value="P:acyl-CoA metabolic process"/>
    <property type="evidence" value="ECO:0007669"/>
    <property type="project" value="TreeGrafter"/>
</dbReference>
<dbReference type="PANTHER" id="PTHR12655">
    <property type="entry name" value="ACYL-COA THIOESTERASE"/>
    <property type="match status" value="1"/>
</dbReference>
<comment type="similarity">
    <text evidence="1">Belongs to the acyl coenzyme A hydrolase family.</text>
</comment>
<evidence type="ECO:0000256" key="1">
    <source>
        <dbReference type="ARBA" id="ARBA00010458"/>
    </source>
</evidence>
<dbReference type="InterPro" id="IPR029069">
    <property type="entry name" value="HotDog_dom_sf"/>
</dbReference>
<evidence type="ECO:0000313" key="7">
    <source>
        <dbReference type="EMBL" id="GBF87343.1"/>
    </source>
</evidence>
<feature type="compositionally biased region" description="Gly residues" evidence="5">
    <location>
        <begin position="39"/>
        <end position="50"/>
    </location>
</feature>
<feature type="region of interest" description="Disordered" evidence="5">
    <location>
        <begin position="38"/>
        <end position="60"/>
    </location>
</feature>
<dbReference type="GO" id="GO:0047617">
    <property type="term" value="F:fatty acyl-CoA hydrolase activity"/>
    <property type="evidence" value="ECO:0007669"/>
    <property type="project" value="TreeGrafter"/>
</dbReference>
<evidence type="ECO:0000256" key="3">
    <source>
        <dbReference type="ARBA" id="ARBA00022801"/>
    </source>
</evidence>
<sequence length="463" mass="47817">MPRIAVLLPAQALGRGEGGARAAVAAASTAAPARAFGASAGGGGDGGGPSSSGSSSEGHEFIGAYTPITKRLWAQRLHWHTGAAGPGGGAAAGAAEAGGGAARPRAPEVTSVTYPFTRDSALLEAYANPWRGVRVGRLLEDLDSLAGSVALRHCAAPGVPPPHLVTAGIDAIHLRRRARPARGRPGSFLFCSGLSGVVGRFWPLSLDRDLELAGRVVWTGRSSLDIRITATQAGPYRADDPSLVAVFSFVSLQDGKPRAVPPLAPDTEEEKAWAGQRQAVADARKAARAAAAGGAAGAALPAAVAGHLAELVAAAGVVRDLPALASPHDMLMSQPQQRNPYGRVFGGFLLRRAFELAFATCYVFAGSRPVFDSIDDVQFKKPVDVGDLMRLASCVLHAEGDKVVVLVEASVVAPERLASSPTNAFTFAFRAAPSGAQSRLRRALPGDAGDLERLRQHWADAAL</sequence>
<keyword evidence="8" id="KW-1185">Reference proteome</keyword>
<dbReference type="SUPFAM" id="SSF54637">
    <property type="entry name" value="Thioesterase/thiol ester dehydrase-isomerase"/>
    <property type="match status" value="3"/>
</dbReference>
<dbReference type="AlphaFoldDB" id="A0A2V0NPA4"/>
<dbReference type="InterPro" id="IPR033120">
    <property type="entry name" value="HOTDOG_ACOT"/>
</dbReference>
<gene>
    <name evidence="7" type="ORF">Rsub_00054</name>
</gene>
<name>A0A2V0NPA4_9CHLO</name>
<dbReference type="PANTHER" id="PTHR12655:SF0">
    <property type="entry name" value="ACYL-COENZYME A THIOESTERASE 9, MITOCHONDRIAL"/>
    <property type="match status" value="1"/>
</dbReference>
<evidence type="ECO:0000256" key="2">
    <source>
        <dbReference type="ARBA" id="ARBA00022737"/>
    </source>
</evidence>
<organism evidence="7 8">
    <name type="scientific">Raphidocelis subcapitata</name>
    <dbReference type="NCBI Taxonomy" id="307507"/>
    <lineage>
        <taxon>Eukaryota</taxon>
        <taxon>Viridiplantae</taxon>
        <taxon>Chlorophyta</taxon>
        <taxon>core chlorophytes</taxon>
        <taxon>Chlorophyceae</taxon>
        <taxon>CS clade</taxon>
        <taxon>Sphaeropleales</taxon>
        <taxon>Selenastraceae</taxon>
        <taxon>Raphidocelis</taxon>
    </lineage>
</organism>
<feature type="region of interest" description="Disordered" evidence="5">
    <location>
        <begin position="84"/>
        <end position="106"/>
    </location>
</feature>
<reference evidence="7 8" key="1">
    <citation type="journal article" date="2018" name="Sci. Rep.">
        <title>Raphidocelis subcapitata (=Pseudokirchneriella subcapitata) provides an insight into genome evolution and environmental adaptations in the Sphaeropleales.</title>
        <authorList>
            <person name="Suzuki S."/>
            <person name="Yamaguchi H."/>
            <person name="Nakajima N."/>
            <person name="Kawachi M."/>
        </authorList>
    </citation>
    <scope>NUCLEOTIDE SEQUENCE [LARGE SCALE GENOMIC DNA]</scope>
    <source>
        <strain evidence="7 8">NIES-35</strain>
    </source>
</reference>
<dbReference type="FunCoup" id="A0A2V0NPA4">
    <property type="interactions" value="1088"/>
</dbReference>
<evidence type="ECO:0000259" key="6">
    <source>
        <dbReference type="PROSITE" id="PS51770"/>
    </source>
</evidence>
<dbReference type="InParanoid" id="A0A2V0NPA4"/>
<dbReference type="EMBL" id="BDRX01000001">
    <property type="protein sequence ID" value="GBF87343.1"/>
    <property type="molecule type" value="Genomic_DNA"/>
</dbReference>
<proteinExistence type="inferred from homology"/>
<dbReference type="STRING" id="307507.A0A2V0NPA4"/>
<feature type="domain" description="HotDog ACOT-type" evidence="6">
    <location>
        <begin position="323"/>
        <end position="435"/>
    </location>
</feature>
<dbReference type="OrthoDB" id="331699at2759"/>
<evidence type="ECO:0000256" key="5">
    <source>
        <dbReference type="SAM" id="MobiDB-lite"/>
    </source>
</evidence>
<keyword evidence="4" id="KW-0809">Transit peptide</keyword>
<protein>
    <submittedName>
        <fullName evidence="7">Acyl-coenzyme A thioesterase, mitochondrial</fullName>
    </submittedName>
</protein>
<feature type="domain" description="HotDog ACOT-type" evidence="6">
    <location>
        <begin position="111"/>
        <end position="255"/>
    </location>
</feature>